<sequence>MSGYSSWNIAVGQTAGVMTVPVTICRDCGTAVQNTTQHDKWHEDQLSYSDLLEVLRALKE</sequence>
<evidence type="ECO:0000313" key="1">
    <source>
        <dbReference type="EMBL" id="ARK07717.1"/>
    </source>
</evidence>
<keyword evidence="2" id="KW-1185">Reference proteome</keyword>
<proteinExistence type="predicted"/>
<protein>
    <submittedName>
        <fullName evidence="1">Uncharacterized protein</fullName>
    </submittedName>
</protein>
<gene>
    <name evidence="1" type="ORF">Toil_gp34</name>
</gene>
<reference evidence="1 2" key="1">
    <citation type="submission" date="2017-03" db="EMBL/GenBank/DDBJ databases">
        <title>Complete genome of Rhodococcus opacus Tectivirus Toil.</title>
        <authorList>
            <person name="Gill J.J."/>
            <person name="Wang B."/>
            <person name="Young R."/>
            <person name="Chu K.-H."/>
        </authorList>
    </citation>
    <scope>NUCLEOTIDE SEQUENCE [LARGE SCALE GENOMIC DNA]</scope>
</reference>
<dbReference type="Proteomes" id="UP000225832">
    <property type="component" value="Segment"/>
</dbReference>
<organism evidence="1 2">
    <name type="scientific">Rhodococcus phage Toil</name>
    <dbReference type="NCBI Taxonomy" id="1975614"/>
    <lineage>
        <taxon>Viruses</taxon>
        <taxon>Varidnaviria</taxon>
        <taxon>Bamfordvirae</taxon>
        <taxon>Preplasmiviricota</taxon>
        <taxon>Prepoliviricotina</taxon>
        <taxon>Tectiliviricetes</taxon>
        <taxon>Kalamavirales</taxon>
        <taxon>Tectiviridae</taxon>
        <taxon>Epsilontectivirus</taxon>
        <taxon>Epsilontectivirus toil</taxon>
    </lineage>
</organism>
<name>A0A1W6DXI9_9VIRU</name>
<evidence type="ECO:0000313" key="2">
    <source>
        <dbReference type="Proteomes" id="UP000225832"/>
    </source>
</evidence>
<accession>A0A1W6DXI9</accession>
<dbReference type="EMBL" id="KY817360">
    <property type="protein sequence ID" value="ARK07717.1"/>
    <property type="molecule type" value="Genomic_DNA"/>
</dbReference>